<dbReference type="GO" id="GO:0003677">
    <property type="term" value="F:DNA binding"/>
    <property type="evidence" value="ECO:0007669"/>
    <property type="project" value="UniProtKB-KW"/>
</dbReference>
<dbReference type="OrthoDB" id="1822491at2"/>
<sequence length="192" mass="22032">MEQADAFKKLVDAHKQQWPFGWVPGQGFVEPERDPDDAPLTDWARRYVDRLTGIDPRTRDDYRREVDRHISLMVHTTRSGQVMPATIANITADDVQDWVRLQEAGEHDPKVGRWVRRPASPKSTANRHGLLWCIVQAAIDADPPLRTKNCCANTRLPRVDDGTSEEMVFLEQEEYQLLRRHIPDAAARDLAD</sequence>
<dbReference type="RefSeq" id="WP_145763631.1">
    <property type="nucleotide sequence ID" value="NZ_VIWW01000001.1"/>
</dbReference>
<dbReference type="SUPFAM" id="SSF56349">
    <property type="entry name" value="DNA breaking-rejoining enzymes"/>
    <property type="match status" value="1"/>
</dbReference>
<gene>
    <name evidence="2" type="ORF">FHX80_111696</name>
</gene>
<keyword evidence="1" id="KW-0238">DNA-binding</keyword>
<name>A0A561UV81_9ACTN</name>
<protein>
    <recommendedName>
        <fullName evidence="4">Phage integrase family protein</fullName>
    </recommendedName>
</protein>
<evidence type="ECO:0000256" key="1">
    <source>
        <dbReference type="ARBA" id="ARBA00023125"/>
    </source>
</evidence>
<accession>A0A561UV81</accession>
<evidence type="ECO:0000313" key="3">
    <source>
        <dbReference type="Proteomes" id="UP000318186"/>
    </source>
</evidence>
<dbReference type="InterPro" id="IPR010998">
    <property type="entry name" value="Integrase_recombinase_N"/>
</dbReference>
<evidence type="ECO:0000313" key="2">
    <source>
        <dbReference type="EMBL" id="TWG03275.1"/>
    </source>
</evidence>
<dbReference type="EMBL" id="VIWW01000001">
    <property type="protein sequence ID" value="TWG03275.1"/>
    <property type="molecule type" value="Genomic_DNA"/>
</dbReference>
<dbReference type="Proteomes" id="UP000318186">
    <property type="component" value="Unassembled WGS sequence"/>
</dbReference>
<reference evidence="2 3" key="1">
    <citation type="submission" date="2019-06" db="EMBL/GenBank/DDBJ databases">
        <title>Sequencing the genomes of 1000 actinobacteria strains.</title>
        <authorList>
            <person name="Klenk H.-P."/>
        </authorList>
    </citation>
    <scope>NUCLEOTIDE SEQUENCE [LARGE SCALE GENOMIC DNA]</scope>
    <source>
        <strain evidence="2 3">DSM 42059</strain>
    </source>
</reference>
<proteinExistence type="predicted"/>
<dbReference type="InterPro" id="IPR011010">
    <property type="entry name" value="DNA_brk_join_enz"/>
</dbReference>
<evidence type="ECO:0008006" key="4">
    <source>
        <dbReference type="Google" id="ProtNLM"/>
    </source>
</evidence>
<comment type="caution">
    <text evidence="2">The sequence shown here is derived from an EMBL/GenBank/DDBJ whole genome shotgun (WGS) entry which is preliminary data.</text>
</comment>
<organism evidence="2 3">
    <name type="scientific">Streptomyces brevispora</name>
    <dbReference type="NCBI Taxonomy" id="887462"/>
    <lineage>
        <taxon>Bacteria</taxon>
        <taxon>Bacillati</taxon>
        <taxon>Actinomycetota</taxon>
        <taxon>Actinomycetes</taxon>
        <taxon>Kitasatosporales</taxon>
        <taxon>Streptomycetaceae</taxon>
        <taxon>Streptomyces</taxon>
    </lineage>
</organism>
<dbReference type="Gene3D" id="1.10.150.130">
    <property type="match status" value="1"/>
</dbReference>
<dbReference type="AlphaFoldDB" id="A0A561UV81"/>